<feature type="transmembrane region" description="Helical" evidence="1">
    <location>
        <begin position="174"/>
        <end position="196"/>
    </location>
</feature>
<keyword evidence="1" id="KW-0812">Transmembrane</keyword>
<gene>
    <name evidence="2" type="ORF">M8T91_00055</name>
</gene>
<dbReference type="EMBL" id="CP098023">
    <property type="protein sequence ID" value="WKD49856.1"/>
    <property type="molecule type" value="Genomic_DNA"/>
</dbReference>
<organism evidence="2 3">
    <name type="scientific">Microbulbifer spongiae</name>
    <dbReference type="NCBI Taxonomy" id="2944933"/>
    <lineage>
        <taxon>Bacteria</taxon>
        <taxon>Pseudomonadati</taxon>
        <taxon>Pseudomonadota</taxon>
        <taxon>Gammaproteobacteria</taxon>
        <taxon>Cellvibrionales</taxon>
        <taxon>Microbulbiferaceae</taxon>
        <taxon>Microbulbifer</taxon>
    </lineage>
</organism>
<dbReference type="RefSeq" id="WP_301415701.1">
    <property type="nucleotide sequence ID" value="NZ_CP098023.1"/>
</dbReference>
<feature type="transmembrane region" description="Helical" evidence="1">
    <location>
        <begin position="208"/>
        <end position="229"/>
    </location>
</feature>
<proteinExistence type="predicted"/>
<dbReference type="Proteomes" id="UP001321520">
    <property type="component" value="Chromosome"/>
</dbReference>
<evidence type="ECO:0000256" key="1">
    <source>
        <dbReference type="SAM" id="Phobius"/>
    </source>
</evidence>
<name>A0ABY9EBW4_9GAMM</name>
<feature type="transmembrane region" description="Helical" evidence="1">
    <location>
        <begin position="149"/>
        <end position="167"/>
    </location>
</feature>
<keyword evidence="1" id="KW-1133">Transmembrane helix</keyword>
<reference evidence="2 3" key="1">
    <citation type="submission" date="2022-05" db="EMBL/GenBank/DDBJ databases">
        <title>Microbulbifer sp. nov., isolated from sponge.</title>
        <authorList>
            <person name="Gao L."/>
        </authorList>
    </citation>
    <scope>NUCLEOTIDE SEQUENCE [LARGE SCALE GENOMIC DNA]</scope>
    <source>
        <strain evidence="2 3">MI-G</strain>
    </source>
</reference>
<keyword evidence="3" id="KW-1185">Reference proteome</keyword>
<sequence>MTITLKSIGLFGVLLFGTLFTITFVSPEVIEESTKGFVKYQIEKEVRQKQQHLSGSTVASKALDIAEKLGVESEQIQLNLDNNLPEKIASVIASMCGYDCERKKVLAQSITLGYLDRLKSIKIAQDTLGDLIKGKYIEIVSNLKFDLRVFLGTNFLMFFILLVVSLAKPKAVTHLFLPGMLLVLATIFSSAIYIYGQDWFYTILYNDYMGFGYLAYIAVIFGILVDIVLNKARVTTEIINSIANMVGSAFSTLPC</sequence>
<accession>A0ABY9EBW4</accession>
<evidence type="ECO:0000313" key="3">
    <source>
        <dbReference type="Proteomes" id="UP001321520"/>
    </source>
</evidence>
<protein>
    <submittedName>
        <fullName evidence="2">Uncharacterized protein</fullName>
    </submittedName>
</protein>
<keyword evidence="1" id="KW-0472">Membrane</keyword>
<evidence type="ECO:0000313" key="2">
    <source>
        <dbReference type="EMBL" id="WKD49856.1"/>
    </source>
</evidence>